<sequence length="136" mass="16069">INSNWSTAHFEELKFPRTAGTDHNRMAMCNSFHRLLFLWLYILCLCQYSSLVSGTTRDYFGAKRRLMRHLTNDSEIVREIRPARDNNTSVNIKVRIHLREIANVDEKNQLVQTTVWLRLDWNNPFLTWDPVEYGGV</sequence>
<evidence type="ECO:0000313" key="3">
    <source>
        <dbReference type="Proteomes" id="UP001152795"/>
    </source>
</evidence>
<feature type="domain" description="Neurotransmitter-gated ion-channel ligand-binding" evidence="1">
    <location>
        <begin position="64"/>
        <end position="135"/>
    </location>
</feature>
<dbReference type="GO" id="GO:0005230">
    <property type="term" value="F:extracellular ligand-gated monoatomic ion channel activity"/>
    <property type="evidence" value="ECO:0007669"/>
    <property type="project" value="InterPro"/>
</dbReference>
<protein>
    <submittedName>
        <fullName evidence="2">Low-density lipo receptor-related</fullName>
    </submittedName>
</protein>
<dbReference type="InterPro" id="IPR036734">
    <property type="entry name" value="Neur_chan_lig-bd_sf"/>
</dbReference>
<keyword evidence="2" id="KW-0675">Receptor</keyword>
<dbReference type="SUPFAM" id="SSF63712">
    <property type="entry name" value="Nicotinic receptor ligand binding domain-like"/>
    <property type="match status" value="1"/>
</dbReference>
<comment type="caution">
    <text evidence="2">The sequence shown here is derived from an EMBL/GenBank/DDBJ whole genome shotgun (WGS) entry which is preliminary data.</text>
</comment>
<dbReference type="InterPro" id="IPR006202">
    <property type="entry name" value="Neur_chan_lig-bd"/>
</dbReference>
<reference evidence="2" key="1">
    <citation type="submission" date="2020-04" db="EMBL/GenBank/DDBJ databases">
        <authorList>
            <person name="Alioto T."/>
            <person name="Alioto T."/>
            <person name="Gomez Garrido J."/>
        </authorList>
    </citation>
    <scope>NUCLEOTIDE SEQUENCE</scope>
    <source>
        <strain evidence="2">A484AB</strain>
    </source>
</reference>
<dbReference type="OrthoDB" id="5975154at2759"/>
<dbReference type="Pfam" id="PF02931">
    <property type="entry name" value="Neur_chan_LBD"/>
    <property type="match status" value="1"/>
</dbReference>
<organism evidence="2 3">
    <name type="scientific">Paramuricea clavata</name>
    <name type="common">Red gorgonian</name>
    <name type="synonym">Violescent sea-whip</name>
    <dbReference type="NCBI Taxonomy" id="317549"/>
    <lineage>
        <taxon>Eukaryota</taxon>
        <taxon>Metazoa</taxon>
        <taxon>Cnidaria</taxon>
        <taxon>Anthozoa</taxon>
        <taxon>Octocorallia</taxon>
        <taxon>Malacalcyonacea</taxon>
        <taxon>Plexauridae</taxon>
        <taxon>Paramuricea</taxon>
    </lineage>
</organism>
<name>A0A7D9E5G8_PARCT</name>
<keyword evidence="3" id="KW-1185">Reference proteome</keyword>
<gene>
    <name evidence="2" type="ORF">PACLA_8A014524</name>
</gene>
<evidence type="ECO:0000313" key="2">
    <source>
        <dbReference type="EMBL" id="CAB4001091.1"/>
    </source>
</evidence>
<accession>A0A7D9E5G8</accession>
<proteinExistence type="predicted"/>
<dbReference type="Proteomes" id="UP001152795">
    <property type="component" value="Unassembled WGS sequence"/>
</dbReference>
<evidence type="ECO:0000259" key="1">
    <source>
        <dbReference type="Pfam" id="PF02931"/>
    </source>
</evidence>
<dbReference type="GO" id="GO:0016020">
    <property type="term" value="C:membrane"/>
    <property type="evidence" value="ECO:0007669"/>
    <property type="project" value="InterPro"/>
</dbReference>
<feature type="non-terminal residue" evidence="2">
    <location>
        <position position="136"/>
    </location>
</feature>
<dbReference type="AlphaFoldDB" id="A0A7D9E5G8"/>
<dbReference type="EMBL" id="CACRXK020003999">
    <property type="protein sequence ID" value="CAB4001091.1"/>
    <property type="molecule type" value="Genomic_DNA"/>
</dbReference>
<dbReference type="Gene3D" id="2.70.170.10">
    <property type="entry name" value="Neurotransmitter-gated ion-channel ligand-binding domain"/>
    <property type="match status" value="1"/>
</dbReference>